<evidence type="ECO:0000313" key="2">
    <source>
        <dbReference type="EMBL" id="AAD21697.1"/>
    </source>
</evidence>
<evidence type="ECO:0000259" key="1">
    <source>
        <dbReference type="Pfam" id="PF08268"/>
    </source>
</evidence>
<gene>
    <name evidence="2" type="primary">F28K20.10</name>
</gene>
<sequence>MNGGKYIPIDLFLAIFSSLPAKVNSQVSLRVEVMGIHASPSIFHGVVLDESEKFKFEGAENCHYQLINYKGKLCEIYVEYARDVGFPLKLIMRVLEDVDKQEWSKDVYSLYSERKFGHDLSAIGNIVLSMGYTYNSLYWKVKLFKVLKSKVLERISVLTLQCKSSQALYNKAGISLPRSRNHNNARIHLVTSASLAPSVKKQAA</sequence>
<protein>
    <submittedName>
        <fullName evidence="2">F28K20.10</fullName>
    </submittedName>
</protein>
<name>Q9SA10_ARATH</name>
<dbReference type="PIR" id="D86437">
    <property type="entry name" value="D86437"/>
</dbReference>
<reference evidence="2" key="1">
    <citation type="submission" date="1999-02" db="EMBL/GenBank/DDBJ databases">
        <title>Arabidopsis thaliana chromosome 1 BAC F28K20 sequence.</title>
        <authorList>
            <person name="Vysotskaia V.S."/>
            <person name="Schwartz J.R."/>
            <person name="Yu G."/>
            <person name="Toriumi M."/>
            <person name="Lenz C."/>
            <person name="Liu S."/>
            <person name="Li J."/>
            <person name="Kremenetskaia I."/>
            <person name="Luros J."/>
            <person name="Gonzalez A."/>
            <person name="Altafi H."/>
            <person name="Araujo R."/>
            <person name="Chao Q."/>
            <person name="Conn L."/>
            <person name="Conway A.B."/>
            <person name="Dunn P."/>
            <person name="Hansen N."/>
            <person name="Huizar L."/>
            <person name="Kim C."/>
            <person name="Palm C.J."/>
            <person name="Rowley D."/>
            <person name="Shinn P."/>
            <person name="Walker M."/>
            <person name="Davis R.W."/>
            <person name="Ecker J.R."/>
            <person name="Federspiel N.A."/>
            <person name="Theologis A."/>
        </authorList>
    </citation>
    <scope>NUCLEOTIDE SEQUENCE</scope>
</reference>
<reference key="3">
    <citation type="journal article" date="2000" name="Nature">
        <title>Sequence and analysis of chromosome 1 of the plant Arabidopsis thaliana.</title>
        <authorList>
            <person name="Theologis A."/>
            <person name="Ecker J.R."/>
            <person name="Palm C.J."/>
            <person name="Federspiel N.A."/>
            <person name="Kaul S."/>
            <person name="White O."/>
            <person name="Alonso J."/>
            <person name="Altafi H."/>
            <person name="Araujo R."/>
            <person name="Bowman C.L."/>
            <person name="Brooks S.Y."/>
            <person name="Buehler E."/>
            <person name="Chan A."/>
            <person name="Chao Q."/>
            <person name="Chen H."/>
            <person name="Cheuk R.F."/>
            <person name="Chin C.W."/>
            <person name="Chung M.K."/>
            <person name="Conn L."/>
            <person name="Conway A.B."/>
            <person name="Conway A.R."/>
            <person name="Creasy T.H."/>
            <person name="Dewar K."/>
            <person name="Dunn P."/>
            <person name="Etgu P."/>
            <person name="Feldblyum T.V."/>
            <person name="Feng J."/>
            <person name="Fong B."/>
            <person name="Fujii C.Y."/>
            <person name="Gill J.E."/>
            <person name="Goldsmith A.D."/>
            <person name="Haas B."/>
            <person name="Hansen N.F."/>
            <person name="Hughes B."/>
            <person name="Huizar L."/>
            <person name="Hunter J.L."/>
            <person name="Jenkins J."/>
            <person name="Johnson-Hopson C."/>
            <person name="Khan S."/>
            <person name="Khaykin E."/>
            <person name="Kim C.J."/>
            <person name="Koo H.L."/>
            <person name="Kremenetskaia I."/>
            <person name="Kurtz D.B."/>
            <person name="Kwan A."/>
            <person name="Lam B."/>
            <person name="Langin-Hooper S."/>
            <person name="Lee A."/>
            <person name="Lee J.M."/>
            <person name="Lenz C.A."/>
            <person name="Li J.H."/>
            <person name="Li Y."/>
            <person name="Lin X."/>
            <person name="Liu S.X."/>
            <person name="Liu Z.A."/>
            <person name="Luros J.S."/>
            <person name="Maiti R."/>
            <person name="Marziali A."/>
            <person name="Militscher J."/>
            <person name="Miranda M."/>
            <person name="Nguyen M."/>
            <person name="Nierman W.C."/>
            <person name="Osborne B.I."/>
            <person name="Pai G."/>
            <person name="Peterson J."/>
            <person name="Pham P.K."/>
            <person name="Rizzo M."/>
            <person name="Rooney T."/>
            <person name="Rowley D."/>
            <person name="Sakano H."/>
            <person name="Salzberg S.L."/>
            <person name="Schwartz J.R."/>
            <person name="Shinn P."/>
            <person name="Southwick A.M."/>
            <person name="Sun H."/>
            <person name="Tallon L.J."/>
            <person name="Tambunga G."/>
            <person name="Toriumi M.J."/>
            <person name="Town C.D."/>
            <person name="Utterback T."/>
            <person name="Van Aken S."/>
            <person name="Vaysberg M."/>
            <person name="Vysotskaia V.S."/>
            <person name="Walker M."/>
            <person name="Wu D."/>
            <person name="Yu G."/>
            <person name="Fraser C.M."/>
            <person name="Venter J.C."/>
            <person name="Davis R.W."/>
        </authorList>
    </citation>
    <scope>NUCLEOTIDE SEQUENCE [LARGE SCALE GENOMIC DNA]</scope>
    <source>
        <strain>cv. Columbia</strain>
    </source>
</reference>
<feature type="domain" description="F-box associated beta-propeller type 3" evidence="1">
    <location>
        <begin position="51"/>
        <end position="116"/>
    </location>
</feature>
<dbReference type="InterPro" id="IPR013187">
    <property type="entry name" value="F-box-assoc_dom_typ3"/>
</dbReference>
<accession>Q9SA10</accession>
<dbReference type="PhylomeDB" id="Q9SA10"/>
<organism evidence="2">
    <name type="scientific">Arabidopsis thaliana</name>
    <name type="common">Mouse-ear cress</name>
    <dbReference type="NCBI Taxonomy" id="3702"/>
    <lineage>
        <taxon>Eukaryota</taxon>
        <taxon>Viridiplantae</taxon>
        <taxon>Streptophyta</taxon>
        <taxon>Embryophyta</taxon>
        <taxon>Tracheophyta</taxon>
        <taxon>Spermatophyta</taxon>
        <taxon>Magnoliopsida</taxon>
        <taxon>eudicotyledons</taxon>
        <taxon>Gunneridae</taxon>
        <taxon>Pentapetalae</taxon>
        <taxon>rosids</taxon>
        <taxon>malvids</taxon>
        <taxon>Brassicales</taxon>
        <taxon>Brassicaceae</taxon>
        <taxon>Camelineae</taxon>
        <taxon>Arabidopsis</taxon>
    </lineage>
</organism>
<dbReference type="ExpressionAtlas" id="Q9SA10">
    <property type="expression patterns" value="baseline"/>
</dbReference>
<dbReference type="Pfam" id="PF08268">
    <property type="entry name" value="FBA_3"/>
    <property type="match status" value="1"/>
</dbReference>
<dbReference type="EMBL" id="AC004793">
    <property type="protein sequence ID" value="AAD21697.1"/>
    <property type="molecule type" value="Genomic_DNA"/>
</dbReference>
<proteinExistence type="predicted"/>
<dbReference type="AlphaFoldDB" id="Q9SA10"/>
<reference evidence="2" key="2">
    <citation type="submission" date="1999-03" db="EMBL/GenBank/DDBJ databases">
        <authorList>
            <person name="Theologis"/>
        </authorList>
    </citation>
    <scope>NUCLEOTIDE SEQUENCE</scope>
</reference>